<feature type="domain" description="ABC-2 type transporter transmembrane" evidence="6">
    <location>
        <begin position="497"/>
        <end position="681"/>
    </location>
</feature>
<evidence type="ECO:0000313" key="8">
    <source>
        <dbReference type="Proteomes" id="UP001157114"/>
    </source>
</evidence>
<feature type="transmembrane region" description="Helical" evidence="5">
    <location>
        <begin position="607"/>
        <end position="626"/>
    </location>
</feature>
<dbReference type="InterPro" id="IPR023908">
    <property type="entry name" value="xxxLxxG_rpt"/>
</dbReference>
<proteinExistence type="predicted"/>
<dbReference type="NCBIfam" id="TIGR03057">
    <property type="entry name" value="xxxLxxG_by_4"/>
    <property type="match status" value="5"/>
</dbReference>
<evidence type="ECO:0000256" key="3">
    <source>
        <dbReference type="ARBA" id="ARBA00022989"/>
    </source>
</evidence>
<evidence type="ECO:0000256" key="4">
    <source>
        <dbReference type="ARBA" id="ARBA00023136"/>
    </source>
</evidence>
<dbReference type="SUPFAM" id="SSF58104">
    <property type="entry name" value="Methyl-accepting chemotaxis protein (MCP) signaling domain"/>
    <property type="match status" value="1"/>
</dbReference>
<evidence type="ECO:0000256" key="1">
    <source>
        <dbReference type="ARBA" id="ARBA00004141"/>
    </source>
</evidence>
<keyword evidence="4 5" id="KW-0472">Membrane</keyword>
<comment type="caution">
    <text evidence="7">The sequence shown here is derived from an EMBL/GenBank/DDBJ whole genome shotgun (WGS) entry which is preliminary data.</text>
</comment>
<dbReference type="InterPro" id="IPR017500">
    <property type="entry name" value="Phage_infect_YhgE_N"/>
</dbReference>
<dbReference type="NCBIfam" id="TIGR03061">
    <property type="entry name" value="pip_yhgE_Nterm"/>
    <property type="match status" value="1"/>
</dbReference>
<protein>
    <submittedName>
        <fullName evidence="7">Phage infection protein</fullName>
    </submittedName>
</protein>
<evidence type="ECO:0000259" key="6">
    <source>
        <dbReference type="Pfam" id="PF12698"/>
    </source>
</evidence>
<reference evidence="7 8" key="1">
    <citation type="submission" date="2023-03" db="EMBL/GenBank/DDBJ databases">
        <title>Draft genome sequence of the bacteria which degrade cell wall of Tricholomamatutake.</title>
        <authorList>
            <person name="Konishi Y."/>
            <person name="Fukuta Y."/>
            <person name="Shirasaka N."/>
        </authorList>
    </citation>
    <scope>NUCLEOTIDE SEQUENCE [LARGE SCALE GENOMIC DNA]</scope>
    <source>
        <strain evidence="8">mu1</strain>
    </source>
</reference>
<gene>
    <name evidence="7" type="ORF">MU1_20580</name>
</gene>
<accession>A0ABQ6GEJ1</accession>
<keyword evidence="8" id="KW-1185">Reference proteome</keyword>
<dbReference type="InterPro" id="IPR013525">
    <property type="entry name" value="ABC2_TM"/>
</dbReference>
<sequence length="698" mass="73683">MNMRPIQVFLKDMRTLATKRMLLLSFLGVALLPMLYSSILIDGSMDPYGQTSKLPVAVVNLDKGADYEGKTMNVGGDFVEELKKSDNFKWDFVSEEKAKEGMEHNDYYMTITVPSNFSENAATLTQENPVQAELIFEPNSQYNFVAGQIGNSAMKELRSKLNTQITEAYTRSMFEQVGTISDGLGQAGEGATELKDGAGKLENGLATLKDNLNKLASGTTELSGGVSKLYDGASSLNQGTGQLSSGATGLADGLSQLSAAEQQLQDGANQSKAGASQLADGLKASKAGADDLKQGLTAASAASGQVADGAEQVAQGLEQLIAATPELQENEALKQLLAASKQVAAGSAQLQAGQEQLLAGSGKLAQGQEQLYAGATELSKGQEKLASGLNVFGGKLKEAGAGAQQLAVGAEAANSGAAQLKDGLSKLSGGVAGIADGSKQLDQGAGQLKDGSQQLVNGSGELATKLNDAAADTGNIKDGDDIVNMFAEPVVVKENADHKLDRYGLGIAPYFLSLALFMGALVYTTVFSVRESYTLGASPMGRFVSRTLTYASISLLQSLIADAVLLYGLKIEVTSVPLFVLFTILTSLAYTFIIQALVTWLDNPGRFLVVLLMIFQLTSSAGTFPLELLPDWMQKLNPWLPMTHAITGFKTLIASGDYSLMREQMLILGSFAVIFLALTFLYFKRQSSKPAEPVLPAA</sequence>
<dbReference type="EMBL" id="BSSQ01000008">
    <property type="protein sequence ID" value="GLX67713.1"/>
    <property type="molecule type" value="Genomic_DNA"/>
</dbReference>
<feature type="transmembrane region" description="Helical" evidence="5">
    <location>
        <begin position="507"/>
        <end position="527"/>
    </location>
</feature>
<dbReference type="Proteomes" id="UP001157114">
    <property type="component" value="Unassembled WGS sequence"/>
</dbReference>
<evidence type="ECO:0000256" key="5">
    <source>
        <dbReference type="SAM" id="Phobius"/>
    </source>
</evidence>
<feature type="transmembrane region" description="Helical" evidence="5">
    <location>
        <begin position="575"/>
        <end position="600"/>
    </location>
</feature>
<organism evidence="7 8">
    <name type="scientific">Paenibacillus glycanilyticus</name>
    <dbReference type="NCBI Taxonomy" id="126569"/>
    <lineage>
        <taxon>Bacteria</taxon>
        <taxon>Bacillati</taxon>
        <taxon>Bacillota</taxon>
        <taxon>Bacilli</taxon>
        <taxon>Bacillales</taxon>
        <taxon>Paenibacillaceae</taxon>
        <taxon>Paenibacillus</taxon>
    </lineage>
</organism>
<keyword evidence="3 5" id="KW-1133">Transmembrane helix</keyword>
<dbReference type="Pfam" id="PF12698">
    <property type="entry name" value="ABC2_membrane_3"/>
    <property type="match status" value="2"/>
</dbReference>
<feature type="transmembrane region" description="Helical" evidence="5">
    <location>
        <begin position="548"/>
        <end position="569"/>
    </location>
</feature>
<dbReference type="InterPro" id="IPR017501">
    <property type="entry name" value="Phage_infect_YhgE_C"/>
</dbReference>
<evidence type="ECO:0000313" key="7">
    <source>
        <dbReference type="EMBL" id="GLX67713.1"/>
    </source>
</evidence>
<dbReference type="PANTHER" id="PTHR43077:SF5">
    <property type="entry name" value="PHAGE INFECTION PROTEIN"/>
    <property type="match status" value="1"/>
</dbReference>
<dbReference type="PANTHER" id="PTHR43077">
    <property type="entry name" value="TRANSPORT PERMEASE YVFS-RELATED"/>
    <property type="match status" value="1"/>
</dbReference>
<feature type="domain" description="ABC-2 type transporter transmembrane" evidence="6">
    <location>
        <begin position="19"/>
        <end position="167"/>
    </location>
</feature>
<dbReference type="InterPro" id="IPR051328">
    <property type="entry name" value="T7SS_ABC-Transporter"/>
</dbReference>
<feature type="transmembrane region" description="Helical" evidence="5">
    <location>
        <begin position="665"/>
        <end position="683"/>
    </location>
</feature>
<keyword evidence="2 5" id="KW-0812">Transmembrane</keyword>
<dbReference type="Gene3D" id="3.40.1710.10">
    <property type="entry name" value="abc type-2 transporter like domain"/>
    <property type="match status" value="1"/>
</dbReference>
<dbReference type="NCBIfam" id="TIGR03062">
    <property type="entry name" value="pip_yhgE_Cterm"/>
    <property type="match status" value="1"/>
</dbReference>
<evidence type="ECO:0000256" key="2">
    <source>
        <dbReference type="ARBA" id="ARBA00022692"/>
    </source>
</evidence>
<name>A0ABQ6GEJ1_9BACL</name>
<comment type="subcellular location">
    <subcellularLocation>
        <location evidence="1">Membrane</location>
        <topology evidence="1">Multi-pass membrane protein</topology>
    </subcellularLocation>
</comment>